<sequence>MCVELADKLPHIQSLCIHEMVTRAFKHIVQAVIASVGSIENMSSAIDTTLNFLHGSSNLKDDLSNCNGYGHFLEKWFRWKLLDEFQHPRKLSILREVCHKVGPKGLRFGKALHHFQSLISLA</sequence>
<keyword evidence="3" id="KW-1185">Reference proteome</keyword>
<accession>A0A5A7QFZ1</accession>
<dbReference type="PANTHER" id="PTHR12601">
    <property type="entry name" value="EUKARYOTIC TRANSLATION INITIATION FACTOR 3 SUBUNIT EIF-3"/>
    <property type="match status" value="1"/>
</dbReference>
<dbReference type="InterPro" id="IPR033646">
    <property type="entry name" value="CLU-central"/>
</dbReference>
<dbReference type="OrthoDB" id="1726360at2759"/>
<proteinExistence type="predicted"/>
<evidence type="ECO:0000259" key="1">
    <source>
        <dbReference type="Pfam" id="PF12807"/>
    </source>
</evidence>
<gene>
    <name evidence="2" type="ORF">STAS_20994</name>
</gene>
<dbReference type="GO" id="GO:0005737">
    <property type="term" value="C:cytoplasm"/>
    <property type="evidence" value="ECO:0007669"/>
    <property type="project" value="TreeGrafter"/>
</dbReference>
<dbReference type="InterPro" id="IPR027523">
    <property type="entry name" value="CLU_prot"/>
</dbReference>
<reference evidence="3" key="1">
    <citation type="journal article" date="2019" name="Curr. Biol.">
        <title>Genome Sequence of Striga asiatica Provides Insight into the Evolution of Plant Parasitism.</title>
        <authorList>
            <person name="Yoshida S."/>
            <person name="Kim S."/>
            <person name="Wafula E.K."/>
            <person name="Tanskanen J."/>
            <person name="Kim Y.M."/>
            <person name="Honaas L."/>
            <person name="Yang Z."/>
            <person name="Spallek T."/>
            <person name="Conn C.E."/>
            <person name="Ichihashi Y."/>
            <person name="Cheong K."/>
            <person name="Cui S."/>
            <person name="Der J.P."/>
            <person name="Gundlach H."/>
            <person name="Jiao Y."/>
            <person name="Hori C."/>
            <person name="Ishida J.K."/>
            <person name="Kasahara H."/>
            <person name="Kiba T."/>
            <person name="Kim M.S."/>
            <person name="Koo N."/>
            <person name="Laohavisit A."/>
            <person name="Lee Y.H."/>
            <person name="Lumba S."/>
            <person name="McCourt P."/>
            <person name="Mortimer J.C."/>
            <person name="Mutuku J.M."/>
            <person name="Nomura T."/>
            <person name="Sasaki-Sekimoto Y."/>
            <person name="Seto Y."/>
            <person name="Wang Y."/>
            <person name="Wakatake T."/>
            <person name="Sakakibara H."/>
            <person name="Demura T."/>
            <person name="Yamaguchi S."/>
            <person name="Yoneyama K."/>
            <person name="Manabe R.I."/>
            <person name="Nelson D.C."/>
            <person name="Schulman A.H."/>
            <person name="Timko M.P."/>
            <person name="dePamphilis C.W."/>
            <person name="Choi D."/>
            <person name="Shirasu K."/>
        </authorList>
    </citation>
    <scope>NUCLEOTIDE SEQUENCE [LARGE SCALE GENOMIC DNA]</scope>
    <source>
        <strain evidence="3">cv. UVA1</strain>
    </source>
</reference>
<dbReference type="Proteomes" id="UP000325081">
    <property type="component" value="Unassembled WGS sequence"/>
</dbReference>
<protein>
    <submittedName>
        <fullName evidence="2">Tetratricopeptide repeat protein</fullName>
    </submittedName>
</protein>
<dbReference type="PANTHER" id="PTHR12601:SF45">
    <property type="entry name" value="PROTEIN REDUCED CHLOROPLAST COVERAGE 3"/>
    <property type="match status" value="1"/>
</dbReference>
<dbReference type="AlphaFoldDB" id="A0A5A7QFZ1"/>
<evidence type="ECO:0000313" key="2">
    <source>
        <dbReference type="EMBL" id="GER44110.1"/>
    </source>
</evidence>
<name>A0A5A7QFZ1_STRAF</name>
<dbReference type="EMBL" id="BKCP01006848">
    <property type="protein sequence ID" value="GER44110.1"/>
    <property type="molecule type" value="Genomic_DNA"/>
</dbReference>
<organism evidence="2 3">
    <name type="scientific">Striga asiatica</name>
    <name type="common">Asiatic witchweed</name>
    <name type="synonym">Buchnera asiatica</name>
    <dbReference type="NCBI Taxonomy" id="4170"/>
    <lineage>
        <taxon>Eukaryota</taxon>
        <taxon>Viridiplantae</taxon>
        <taxon>Streptophyta</taxon>
        <taxon>Embryophyta</taxon>
        <taxon>Tracheophyta</taxon>
        <taxon>Spermatophyta</taxon>
        <taxon>Magnoliopsida</taxon>
        <taxon>eudicotyledons</taxon>
        <taxon>Gunneridae</taxon>
        <taxon>Pentapetalae</taxon>
        <taxon>asterids</taxon>
        <taxon>lamiids</taxon>
        <taxon>Lamiales</taxon>
        <taxon>Orobanchaceae</taxon>
        <taxon>Buchnereae</taxon>
        <taxon>Striga</taxon>
    </lineage>
</organism>
<comment type="caution">
    <text evidence="2">The sequence shown here is derived from an EMBL/GenBank/DDBJ whole genome shotgun (WGS) entry which is preliminary data.</text>
</comment>
<evidence type="ECO:0000313" key="3">
    <source>
        <dbReference type="Proteomes" id="UP000325081"/>
    </source>
</evidence>
<feature type="domain" description="CLU central" evidence="1">
    <location>
        <begin position="7"/>
        <end position="58"/>
    </location>
</feature>
<dbReference type="Pfam" id="PF12807">
    <property type="entry name" value="eIF3_p135"/>
    <property type="match status" value="1"/>
</dbReference>